<organism evidence="1 2">
    <name type="scientific">Oryza meyeriana var. granulata</name>
    <dbReference type="NCBI Taxonomy" id="110450"/>
    <lineage>
        <taxon>Eukaryota</taxon>
        <taxon>Viridiplantae</taxon>
        <taxon>Streptophyta</taxon>
        <taxon>Embryophyta</taxon>
        <taxon>Tracheophyta</taxon>
        <taxon>Spermatophyta</taxon>
        <taxon>Magnoliopsida</taxon>
        <taxon>Liliopsida</taxon>
        <taxon>Poales</taxon>
        <taxon>Poaceae</taxon>
        <taxon>BOP clade</taxon>
        <taxon>Oryzoideae</taxon>
        <taxon>Oryzeae</taxon>
        <taxon>Oryzinae</taxon>
        <taxon>Oryza</taxon>
        <taxon>Oryza meyeriana</taxon>
    </lineage>
</organism>
<accession>A0A6G1BMN8</accession>
<name>A0A6G1BMN8_9ORYZ</name>
<dbReference type="Proteomes" id="UP000479710">
    <property type="component" value="Unassembled WGS sequence"/>
</dbReference>
<keyword evidence="2" id="KW-1185">Reference proteome</keyword>
<evidence type="ECO:0000313" key="1">
    <source>
        <dbReference type="EMBL" id="KAF0889112.1"/>
    </source>
</evidence>
<protein>
    <submittedName>
        <fullName evidence="1">Uncharacterized protein</fullName>
    </submittedName>
</protein>
<comment type="caution">
    <text evidence="1">The sequence shown here is derived from an EMBL/GenBank/DDBJ whole genome shotgun (WGS) entry which is preliminary data.</text>
</comment>
<sequence>MEELKGQRVLFDTIEERACMRLQQEVDHEEDLARCDEVVAAQEAAITCREEAARENEAKQL</sequence>
<dbReference type="EMBL" id="SPHZ02000012">
    <property type="protein sequence ID" value="KAF0889112.1"/>
    <property type="molecule type" value="Genomic_DNA"/>
</dbReference>
<reference evidence="1 2" key="1">
    <citation type="submission" date="2019-11" db="EMBL/GenBank/DDBJ databases">
        <title>Whole genome sequence of Oryza granulata.</title>
        <authorList>
            <person name="Li W."/>
        </authorList>
    </citation>
    <scope>NUCLEOTIDE SEQUENCE [LARGE SCALE GENOMIC DNA]</scope>
    <source>
        <strain evidence="2">cv. Menghai</strain>
        <tissue evidence="1">Leaf</tissue>
    </source>
</reference>
<dbReference type="AlphaFoldDB" id="A0A6G1BMN8"/>
<gene>
    <name evidence="1" type="ORF">E2562_022126</name>
</gene>
<proteinExistence type="predicted"/>
<evidence type="ECO:0000313" key="2">
    <source>
        <dbReference type="Proteomes" id="UP000479710"/>
    </source>
</evidence>